<comment type="caution">
    <text evidence="3">The sequence shown here is derived from an EMBL/GenBank/DDBJ whole genome shotgun (WGS) entry which is preliminary data.</text>
</comment>
<evidence type="ECO:0000313" key="4">
    <source>
        <dbReference type="Proteomes" id="UP000481153"/>
    </source>
</evidence>
<keyword evidence="2" id="KW-0812">Transmembrane</keyword>
<keyword evidence="2" id="KW-1133">Transmembrane helix</keyword>
<evidence type="ECO:0008006" key="5">
    <source>
        <dbReference type="Google" id="ProtNLM"/>
    </source>
</evidence>
<dbReference type="PANTHER" id="PTHR13568">
    <property type="entry name" value="FAM11A, B PROTEIN"/>
    <property type="match status" value="1"/>
</dbReference>
<gene>
    <name evidence="3" type="ORF">Ae201684_004523</name>
</gene>
<evidence type="ECO:0000256" key="2">
    <source>
        <dbReference type="SAM" id="Phobius"/>
    </source>
</evidence>
<dbReference type="VEuPathDB" id="FungiDB:AeMF1_015034"/>
<organism evidence="3 4">
    <name type="scientific">Aphanomyces euteiches</name>
    <dbReference type="NCBI Taxonomy" id="100861"/>
    <lineage>
        <taxon>Eukaryota</taxon>
        <taxon>Sar</taxon>
        <taxon>Stramenopiles</taxon>
        <taxon>Oomycota</taxon>
        <taxon>Saprolegniomycetes</taxon>
        <taxon>Saprolegniales</taxon>
        <taxon>Verrucalvaceae</taxon>
        <taxon>Aphanomyces</taxon>
    </lineage>
</organism>
<feature type="transmembrane region" description="Helical" evidence="2">
    <location>
        <begin position="328"/>
        <end position="353"/>
    </location>
</feature>
<feature type="transmembrane region" description="Helical" evidence="2">
    <location>
        <begin position="359"/>
        <end position="385"/>
    </location>
</feature>
<sequence length="474" mass="53106">MSSTLLRRQSSLVGVQSSRGGDGLTDVLPSLKRLPSLKPTTMVPVPSLVYWEDDNDGPHMTRLAHSIHTFFGIDFRAWMSMNDFTYALLYEDKSFPLFALFVLLVVSPFVLFPVFLCLKIDGTVTWTWSAALAPLWIITVFNYLYIPCLHYAFREPMTEPVVRTEAASPEPSTTPEAVDDVEPELVSAFQSAETSVDLPRPEDVDREALPPPTRSTFAGRRILMGICILLTQLFVSLRLDSTIGWSWLVVLIPLLAFFVLDWDHTYYVPWNKDGIFHIAQIVFLGLKLDGNVSWAWSIIFLPTWLSVAVILATMVHAAWRRQSSESHVIVSFVNFLQVVSVLIYFSPFVLTVVRLDTSFSAFIIFLPWFAVMVAWCAVVLVDAFAATNASTSEDILNHVEITSWYLVLPWDVSNILPLLLMTLWPILAFIAPSAREEPEPPESAVAPATPEGTPQAGRLRPPAHFLVAHPFGPN</sequence>
<feature type="transmembrane region" description="Helical" evidence="2">
    <location>
        <begin position="294"/>
        <end position="316"/>
    </location>
</feature>
<feature type="transmembrane region" description="Helical" evidence="2">
    <location>
        <begin position="242"/>
        <end position="260"/>
    </location>
</feature>
<dbReference type="AlphaFoldDB" id="A0A6G0XI76"/>
<protein>
    <recommendedName>
        <fullName evidence="5">Transmembrane protein</fullName>
    </recommendedName>
</protein>
<feature type="transmembrane region" description="Helical" evidence="2">
    <location>
        <begin position="130"/>
        <end position="153"/>
    </location>
</feature>
<keyword evidence="4" id="KW-1185">Reference proteome</keyword>
<feature type="compositionally biased region" description="Low complexity" evidence="1">
    <location>
        <begin position="442"/>
        <end position="451"/>
    </location>
</feature>
<evidence type="ECO:0000256" key="1">
    <source>
        <dbReference type="SAM" id="MobiDB-lite"/>
    </source>
</evidence>
<dbReference type="EMBL" id="VJMJ01000056">
    <property type="protein sequence ID" value="KAF0739941.1"/>
    <property type="molecule type" value="Genomic_DNA"/>
</dbReference>
<accession>A0A6G0XI76</accession>
<proteinExistence type="predicted"/>
<keyword evidence="2" id="KW-0472">Membrane</keyword>
<evidence type="ECO:0000313" key="3">
    <source>
        <dbReference type="EMBL" id="KAF0739941.1"/>
    </source>
</evidence>
<name>A0A6G0XI76_9STRA</name>
<dbReference type="InterPro" id="IPR019396">
    <property type="entry name" value="TM_Fragile-X-F-assoc"/>
</dbReference>
<dbReference type="PANTHER" id="PTHR13568:SF9">
    <property type="entry name" value="TRANSMEMBRANE PROTEIN 203"/>
    <property type="match status" value="1"/>
</dbReference>
<feature type="transmembrane region" description="Helical" evidence="2">
    <location>
        <begin position="95"/>
        <end position="118"/>
    </location>
</feature>
<reference evidence="3 4" key="1">
    <citation type="submission" date="2019-07" db="EMBL/GenBank/DDBJ databases">
        <title>Genomics analysis of Aphanomyces spp. identifies a new class of oomycete effector associated with host adaptation.</title>
        <authorList>
            <person name="Gaulin E."/>
        </authorList>
    </citation>
    <scope>NUCLEOTIDE SEQUENCE [LARGE SCALE GENOMIC DNA]</scope>
    <source>
        <strain evidence="3 4">ATCC 201684</strain>
    </source>
</reference>
<dbReference type="Proteomes" id="UP000481153">
    <property type="component" value="Unassembled WGS sequence"/>
</dbReference>
<feature type="region of interest" description="Disordered" evidence="1">
    <location>
        <begin position="438"/>
        <end position="460"/>
    </location>
</feature>